<proteinExistence type="predicted"/>
<evidence type="ECO:0000313" key="2">
    <source>
        <dbReference type="EMBL" id="EDW05388.2"/>
    </source>
</evidence>
<dbReference type="OrthoDB" id="18042at2759"/>
<gene>
    <name evidence="2" type="primary">Dmoj\GI18292</name>
    <name evidence="2" type="ORF">Dmoj_GI18292</name>
</gene>
<name>B4LAJ3_DROMO</name>
<dbReference type="KEGG" id="dmo:Dmoj_GI18292"/>
<dbReference type="eggNOG" id="KOG1057">
    <property type="taxonomic scope" value="Eukaryota"/>
</dbReference>
<dbReference type="InParanoid" id="B4LAJ3"/>
<dbReference type="EMBL" id="CH934842">
    <property type="protein sequence ID" value="EDW05388.2"/>
    <property type="molecule type" value="Genomic_DNA"/>
</dbReference>
<dbReference type="AlphaFoldDB" id="B4LAJ3"/>
<dbReference type="Proteomes" id="UP000009192">
    <property type="component" value="Unassembled WGS sequence"/>
</dbReference>
<keyword evidence="3" id="KW-1185">Reference proteome</keyword>
<evidence type="ECO:0000313" key="3">
    <source>
        <dbReference type="Proteomes" id="UP000009192"/>
    </source>
</evidence>
<sequence>MNRKQVWKQQTQDKMLTTPRPEKEDTEQLNRNVDIPLNEWDELRCFEPMNQDTLPLCSTIGDIYLNVCDEAEPASTCLTPVSVGMDKDMDLSMEANKGSMTISVDVSQSLS</sequence>
<evidence type="ECO:0000256" key="1">
    <source>
        <dbReference type="SAM" id="MobiDB-lite"/>
    </source>
</evidence>
<organism evidence="2 3">
    <name type="scientific">Drosophila mojavensis</name>
    <name type="common">Fruit fly</name>
    <dbReference type="NCBI Taxonomy" id="7230"/>
    <lineage>
        <taxon>Eukaryota</taxon>
        <taxon>Metazoa</taxon>
        <taxon>Ecdysozoa</taxon>
        <taxon>Arthropoda</taxon>
        <taxon>Hexapoda</taxon>
        <taxon>Insecta</taxon>
        <taxon>Pterygota</taxon>
        <taxon>Neoptera</taxon>
        <taxon>Endopterygota</taxon>
        <taxon>Diptera</taxon>
        <taxon>Brachycera</taxon>
        <taxon>Muscomorpha</taxon>
        <taxon>Ephydroidea</taxon>
        <taxon>Drosophilidae</taxon>
        <taxon>Drosophila</taxon>
    </lineage>
</organism>
<accession>B4LAJ3</accession>
<feature type="region of interest" description="Disordered" evidence="1">
    <location>
        <begin position="1"/>
        <end position="28"/>
    </location>
</feature>
<protein>
    <submittedName>
        <fullName evidence="2">Uncharacterized protein</fullName>
    </submittedName>
</protein>
<reference evidence="2 3" key="1">
    <citation type="journal article" date="2007" name="Nature">
        <title>Evolution of genes and genomes on the Drosophila phylogeny.</title>
        <authorList>
            <consortium name="Drosophila 12 Genomes Consortium"/>
            <person name="Clark A.G."/>
            <person name="Eisen M.B."/>
            <person name="Smith D.R."/>
            <person name="Bergman C.M."/>
            <person name="Oliver B."/>
            <person name="Markow T.A."/>
            <person name="Kaufman T.C."/>
            <person name="Kellis M."/>
            <person name="Gelbart W."/>
            <person name="Iyer V.N."/>
            <person name="Pollard D.A."/>
            <person name="Sackton T.B."/>
            <person name="Larracuente A.M."/>
            <person name="Singh N.D."/>
            <person name="Abad J.P."/>
            <person name="Abt D.N."/>
            <person name="Adryan B."/>
            <person name="Aguade M."/>
            <person name="Akashi H."/>
            <person name="Anderson W.W."/>
            <person name="Aquadro C.F."/>
            <person name="Ardell D.H."/>
            <person name="Arguello R."/>
            <person name="Artieri C.G."/>
            <person name="Barbash D.A."/>
            <person name="Barker D."/>
            <person name="Barsanti P."/>
            <person name="Batterham P."/>
            <person name="Batzoglou S."/>
            <person name="Begun D."/>
            <person name="Bhutkar A."/>
            <person name="Blanco E."/>
            <person name="Bosak S.A."/>
            <person name="Bradley R.K."/>
            <person name="Brand A.D."/>
            <person name="Brent M.R."/>
            <person name="Brooks A.N."/>
            <person name="Brown R.H."/>
            <person name="Butlin R.K."/>
            <person name="Caggese C."/>
            <person name="Calvi B.R."/>
            <person name="Bernardo de Carvalho A."/>
            <person name="Caspi A."/>
            <person name="Castrezana S."/>
            <person name="Celniker S.E."/>
            <person name="Chang J.L."/>
            <person name="Chapple C."/>
            <person name="Chatterji S."/>
            <person name="Chinwalla A."/>
            <person name="Civetta A."/>
            <person name="Clifton S.W."/>
            <person name="Comeron J.M."/>
            <person name="Costello J.C."/>
            <person name="Coyne J.A."/>
            <person name="Daub J."/>
            <person name="David R.G."/>
            <person name="Delcher A.L."/>
            <person name="Delehaunty K."/>
            <person name="Do C.B."/>
            <person name="Ebling H."/>
            <person name="Edwards K."/>
            <person name="Eickbush T."/>
            <person name="Evans J.D."/>
            <person name="Filipski A."/>
            <person name="Findeiss S."/>
            <person name="Freyhult E."/>
            <person name="Fulton L."/>
            <person name="Fulton R."/>
            <person name="Garcia A.C."/>
            <person name="Gardiner A."/>
            <person name="Garfield D.A."/>
            <person name="Garvin B.E."/>
            <person name="Gibson G."/>
            <person name="Gilbert D."/>
            <person name="Gnerre S."/>
            <person name="Godfrey J."/>
            <person name="Good R."/>
            <person name="Gotea V."/>
            <person name="Gravely B."/>
            <person name="Greenberg A.J."/>
            <person name="Griffiths-Jones S."/>
            <person name="Gross S."/>
            <person name="Guigo R."/>
            <person name="Gustafson E.A."/>
            <person name="Haerty W."/>
            <person name="Hahn M.W."/>
            <person name="Halligan D.L."/>
            <person name="Halpern A.L."/>
            <person name="Halter G.M."/>
            <person name="Han M.V."/>
            <person name="Heger A."/>
            <person name="Hillier L."/>
            <person name="Hinrichs A.S."/>
            <person name="Holmes I."/>
            <person name="Hoskins R.A."/>
            <person name="Hubisz M.J."/>
            <person name="Hultmark D."/>
            <person name="Huntley M.A."/>
            <person name="Jaffe D.B."/>
            <person name="Jagadeeshan S."/>
            <person name="Jeck W.R."/>
            <person name="Johnson J."/>
            <person name="Jones C.D."/>
            <person name="Jordan W.C."/>
            <person name="Karpen G.H."/>
            <person name="Kataoka E."/>
            <person name="Keightley P.D."/>
            <person name="Kheradpour P."/>
            <person name="Kirkness E.F."/>
            <person name="Koerich L.B."/>
            <person name="Kristiansen K."/>
            <person name="Kudrna D."/>
            <person name="Kulathinal R.J."/>
            <person name="Kumar S."/>
            <person name="Kwok R."/>
            <person name="Lander E."/>
            <person name="Langley C.H."/>
            <person name="Lapoint R."/>
            <person name="Lazzaro B.P."/>
            <person name="Lee S.J."/>
            <person name="Levesque L."/>
            <person name="Li R."/>
            <person name="Lin C.F."/>
            <person name="Lin M.F."/>
            <person name="Lindblad-Toh K."/>
            <person name="Llopart A."/>
            <person name="Long M."/>
            <person name="Low L."/>
            <person name="Lozovsky E."/>
            <person name="Lu J."/>
            <person name="Luo M."/>
            <person name="Machado C.A."/>
            <person name="Makalowski W."/>
            <person name="Marzo M."/>
            <person name="Matsuda M."/>
            <person name="Matzkin L."/>
            <person name="McAllister B."/>
            <person name="McBride C.S."/>
            <person name="McKernan B."/>
            <person name="McKernan K."/>
            <person name="Mendez-Lago M."/>
            <person name="Minx P."/>
            <person name="Mollenhauer M.U."/>
            <person name="Montooth K."/>
            <person name="Mount S.M."/>
            <person name="Mu X."/>
            <person name="Myers E."/>
            <person name="Negre B."/>
            <person name="Newfeld S."/>
            <person name="Nielsen R."/>
            <person name="Noor M.A."/>
            <person name="O'Grady P."/>
            <person name="Pachter L."/>
            <person name="Papaceit M."/>
            <person name="Parisi M.J."/>
            <person name="Parisi M."/>
            <person name="Parts L."/>
            <person name="Pedersen J.S."/>
            <person name="Pesole G."/>
            <person name="Phillippy A.M."/>
            <person name="Ponting C.P."/>
            <person name="Pop M."/>
            <person name="Porcelli D."/>
            <person name="Powell J.R."/>
            <person name="Prohaska S."/>
            <person name="Pruitt K."/>
            <person name="Puig M."/>
            <person name="Quesneville H."/>
            <person name="Ram K.R."/>
            <person name="Rand D."/>
            <person name="Rasmussen M.D."/>
            <person name="Reed L.K."/>
            <person name="Reenan R."/>
            <person name="Reily A."/>
            <person name="Remington K.A."/>
            <person name="Rieger T.T."/>
            <person name="Ritchie M.G."/>
            <person name="Robin C."/>
            <person name="Rogers Y.H."/>
            <person name="Rohde C."/>
            <person name="Rozas J."/>
            <person name="Rubenfield M.J."/>
            <person name="Ruiz A."/>
            <person name="Russo S."/>
            <person name="Salzberg S.L."/>
            <person name="Sanchez-Gracia A."/>
            <person name="Saranga D.J."/>
            <person name="Sato H."/>
            <person name="Schaeffer S.W."/>
            <person name="Schatz M.C."/>
            <person name="Schlenke T."/>
            <person name="Schwartz R."/>
            <person name="Segarra C."/>
            <person name="Singh R.S."/>
            <person name="Sirot L."/>
            <person name="Sirota M."/>
            <person name="Sisneros N.B."/>
            <person name="Smith C.D."/>
            <person name="Smith T.F."/>
            <person name="Spieth J."/>
            <person name="Stage D.E."/>
            <person name="Stark A."/>
            <person name="Stephan W."/>
            <person name="Strausberg R.L."/>
            <person name="Strempel S."/>
            <person name="Sturgill D."/>
            <person name="Sutton G."/>
            <person name="Sutton G.G."/>
            <person name="Tao W."/>
            <person name="Teichmann S."/>
            <person name="Tobari Y.N."/>
            <person name="Tomimura Y."/>
            <person name="Tsolas J.M."/>
            <person name="Valente V.L."/>
            <person name="Venter E."/>
            <person name="Venter J.C."/>
            <person name="Vicario S."/>
            <person name="Vieira F.G."/>
            <person name="Vilella A.J."/>
            <person name="Villasante A."/>
            <person name="Walenz B."/>
            <person name="Wang J."/>
            <person name="Wasserman M."/>
            <person name="Watts T."/>
            <person name="Wilson D."/>
            <person name="Wilson R.K."/>
            <person name="Wing R.A."/>
            <person name="Wolfner M.F."/>
            <person name="Wong A."/>
            <person name="Wong G.K."/>
            <person name="Wu C.I."/>
            <person name="Wu G."/>
            <person name="Yamamoto D."/>
            <person name="Yang H.P."/>
            <person name="Yang S.P."/>
            <person name="Yorke J.A."/>
            <person name="Yoshida K."/>
            <person name="Zdobnov E."/>
            <person name="Zhang P."/>
            <person name="Zhang Y."/>
            <person name="Zimin A.V."/>
            <person name="Baldwin J."/>
            <person name="Abdouelleil A."/>
            <person name="Abdulkadir J."/>
            <person name="Abebe A."/>
            <person name="Abera B."/>
            <person name="Abreu J."/>
            <person name="Acer S.C."/>
            <person name="Aftuck L."/>
            <person name="Alexander A."/>
            <person name="An P."/>
            <person name="Anderson E."/>
            <person name="Anderson S."/>
            <person name="Arachi H."/>
            <person name="Azer M."/>
            <person name="Bachantsang P."/>
            <person name="Barry A."/>
            <person name="Bayul T."/>
            <person name="Berlin A."/>
            <person name="Bessette D."/>
            <person name="Bloom T."/>
            <person name="Blye J."/>
            <person name="Boguslavskiy L."/>
            <person name="Bonnet C."/>
            <person name="Boukhgalter B."/>
            <person name="Bourzgui I."/>
            <person name="Brown A."/>
            <person name="Cahill P."/>
            <person name="Channer S."/>
            <person name="Cheshatsang Y."/>
            <person name="Chuda L."/>
            <person name="Citroen M."/>
            <person name="Collymore A."/>
            <person name="Cooke P."/>
            <person name="Costello M."/>
            <person name="D'Aco K."/>
            <person name="Daza R."/>
            <person name="De Haan G."/>
            <person name="DeGray S."/>
            <person name="DeMaso C."/>
            <person name="Dhargay N."/>
            <person name="Dooley K."/>
            <person name="Dooley E."/>
            <person name="Doricent M."/>
            <person name="Dorje P."/>
            <person name="Dorjee K."/>
            <person name="Dupes A."/>
            <person name="Elong R."/>
            <person name="Falk J."/>
            <person name="Farina A."/>
            <person name="Faro S."/>
            <person name="Ferguson D."/>
            <person name="Fisher S."/>
            <person name="Foley C.D."/>
            <person name="Franke A."/>
            <person name="Friedrich D."/>
            <person name="Gadbois L."/>
            <person name="Gearin G."/>
            <person name="Gearin C.R."/>
            <person name="Giannoukos G."/>
            <person name="Goode T."/>
            <person name="Graham J."/>
            <person name="Grandbois E."/>
            <person name="Grewal S."/>
            <person name="Gyaltsen K."/>
            <person name="Hafez N."/>
            <person name="Hagos B."/>
            <person name="Hall J."/>
            <person name="Henson C."/>
            <person name="Hollinger A."/>
            <person name="Honan T."/>
            <person name="Huard M.D."/>
            <person name="Hughes L."/>
            <person name="Hurhula B."/>
            <person name="Husby M.E."/>
            <person name="Kamat A."/>
            <person name="Kanga B."/>
            <person name="Kashin S."/>
            <person name="Khazanovich D."/>
            <person name="Kisner P."/>
            <person name="Lance K."/>
            <person name="Lara M."/>
            <person name="Lee W."/>
            <person name="Lennon N."/>
            <person name="Letendre F."/>
            <person name="LeVine R."/>
            <person name="Lipovsky A."/>
            <person name="Liu X."/>
            <person name="Liu J."/>
            <person name="Liu S."/>
            <person name="Lokyitsang T."/>
            <person name="Lokyitsang Y."/>
            <person name="Lubonja R."/>
            <person name="Lui A."/>
            <person name="MacDonald P."/>
            <person name="Magnisalis V."/>
            <person name="Maru K."/>
            <person name="Matthews C."/>
            <person name="McCusker W."/>
            <person name="McDonough S."/>
            <person name="Mehta T."/>
            <person name="Meldrim J."/>
            <person name="Meneus L."/>
            <person name="Mihai O."/>
            <person name="Mihalev A."/>
            <person name="Mihova T."/>
            <person name="Mittelman R."/>
            <person name="Mlenga V."/>
            <person name="Montmayeur A."/>
            <person name="Mulrain L."/>
            <person name="Navidi A."/>
            <person name="Naylor J."/>
            <person name="Negash T."/>
            <person name="Nguyen T."/>
            <person name="Nguyen N."/>
            <person name="Nicol R."/>
            <person name="Norbu C."/>
            <person name="Norbu N."/>
            <person name="Novod N."/>
            <person name="O'Neill B."/>
            <person name="Osman S."/>
            <person name="Markiewicz E."/>
            <person name="Oyono O.L."/>
            <person name="Patti C."/>
            <person name="Phunkhang P."/>
            <person name="Pierre F."/>
            <person name="Priest M."/>
            <person name="Raghuraman S."/>
            <person name="Rege F."/>
            <person name="Reyes R."/>
            <person name="Rise C."/>
            <person name="Rogov P."/>
            <person name="Ross K."/>
            <person name="Ryan E."/>
            <person name="Settipalli S."/>
            <person name="Shea T."/>
            <person name="Sherpa N."/>
            <person name="Shi L."/>
            <person name="Shih D."/>
            <person name="Sparrow T."/>
            <person name="Spaulding J."/>
            <person name="Stalker J."/>
            <person name="Stange-Thomann N."/>
            <person name="Stavropoulos S."/>
            <person name="Stone C."/>
            <person name="Strader C."/>
            <person name="Tesfaye S."/>
            <person name="Thomson T."/>
            <person name="Thoulutsang Y."/>
            <person name="Thoulutsang D."/>
            <person name="Topham K."/>
            <person name="Topping I."/>
            <person name="Tsamla T."/>
            <person name="Vassiliev H."/>
            <person name="Vo A."/>
            <person name="Wangchuk T."/>
            <person name="Wangdi T."/>
            <person name="Weiand M."/>
            <person name="Wilkinson J."/>
            <person name="Wilson A."/>
            <person name="Yadav S."/>
            <person name="Young G."/>
            <person name="Yu Q."/>
            <person name="Zembek L."/>
            <person name="Zhong D."/>
            <person name="Zimmer A."/>
            <person name="Zwirko Z."/>
            <person name="Jaffe D.B."/>
            <person name="Alvarez P."/>
            <person name="Brockman W."/>
            <person name="Butler J."/>
            <person name="Chin C."/>
            <person name="Gnerre S."/>
            <person name="Grabherr M."/>
            <person name="Kleber M."/>
            <person name="Mauceli E."/>
            <person name="MacCallum I."/>
        </authorList>
    </citation>
    <scope>NUCLEOTIDE SEQUENCE [LARGE SCALE GENOMIC DNA]</scope>
    <source>
        <strain evidence="3">Tucson 15081-1352.22</strain>
    </source>
</reference>
<dbReference type="HOGENOM" id="CLU_2348855_0_0_1"/>